<dbReference type="AlphaFoldDB" id="A0A1Z5K673"/>
<evidence type="ECO:0000256" key="4">
    <source>
        <dbReference type="ARBA" id="ARBA00040604"/>
    </source>
</evidence>
<dbReference type="OrthoDB" id="26679at2759"/>
<evidence type="ECO:0000256" key="2">
    <source>
        <dbReference type="ARBA" id="ARBA00009540"/>
    </source>
</evidence>
<name>A0A1Z5K673_FISSO</name>
<dbReference type="Proteomes" id="UP000198406">
    <property type="component" value="Unassembled WGS sequence"/>
</dbReference>
<proteinExistence type="inferred from homology"/>
<comment type="similarity">
    <text evidence="2">Belongs to the OXR1 family.</text>
</comment>
<feature type="domain" description="TLDc" evidence="6">
    <location>
        <begin position="255"/>
        <end position="454"/>
    </location>
</feature>
<evidence type="ECO:0000313" key="7">
    <source>
        <dbReference type="EMBL" id="GAX21716.1"/>
    </source>
</evidence>
<evidence type="ECO:0000256" key="1">
    <source>
        <dbReference type="ARBA" id="ARBA00004173"/>
    </source>
</evidence>
<sequence length="494" mass="54775">MIPTMLEEKKDGDKVSSADDLPSMMYETNCETPRFSPSSKFSLNATGKRLKEHFSSTPIDPELASSFTESNRLTDAEKAYLGSLLRKGDLSLIERATKRLSDPIVFPPAEDVDAEVTLSAAEDVAIATTKRRNSQVQQELYRLHETSSVNPSHLLKRMNYLQKNSMLEDTEDKLSGRESDLGDTDLSEAVAAVDAWNPFKDVSSWIDGSQGVEVGDNGVPIPKEGGSRAAQRLSHATDPFRILGTTADDVSCHPHVLSPPLMESLLAFVPEPFAQHNFWLKYSLVRDGANMWNFLRQVRASEVSFLAIETVDGHVFGSFTCQAWRLSQGWYGKQTGEAAFLWKMRHSRDIDPIDVARSFVEQVNKESEIQVFPYREGNAAVQYCSSGGLMLGQGELLPRNDLKGKHYGHGLYLEGSLLKGSTSNSETFGNPCLINADERGALFEVANMEVWTLTSHSDMKSAEQSELSQLFLLNRDKDEGKNLNIMKILVGGPI</sequence>
<dbReference type="InParanoid" id="A0A1Z5K673"/>
<evidence type="ECO:0000256" key="5">
    <source>
        <dbReference type="SAM" id="MobiDB-lite"/>
    </source>
</evidence>
<dbReference type="EMBL" id="BDSP01000171">
    <property type="protein sequence ID" value="GAX21716.1"/>
    <property type="molecule type" value="Genomic_DNA"/>
</dbReference>
<feature type="region of interest" description="Disordered" evidence="5">
    <location>
        <begin position="1"/>
        <end position="22"/>
    </location>
</feature>
<comment type="subcellular location">
    <subcellularLocation>
        <location evidence="1">Mitochondrion</location>
    </subcellularLocation>
</comment>
<comment type="caution">
    <text evidence="7">The sequence shown here is derived from an EMBL/GenBank/DDBJ whole genome shotgun (WGS) entry which is preliminary data.</text>
</comment>
<feature type="compositionally biased region" description="Basic and acidic residues" evidence="5">
    <location>
        <begin position="1"/>
        <end position="17"/>
    </location>
</feature>
<keyword evidence="8" id="KW-1185">Reference proteome</keyword>
<dbReference type="InterPro" id="IPR006571">
    <property type="entry name" value="TLDc_dom"/>
</dbReference>
<evidence type="ECO:0000259" key="6">
    <source>
        <dbReference type="PROSITE" id="PS51886"/>
    </source>
</evidence>
<keyword evidence="3" id="KW-0496">Mitochondrion</keyword>
<dbReference type="GO" id="GO:0005739">
    <property type="term" value="C:mitochondrion"/>
    <property type="evidence" value="ECO:0007669"/>
    <property type="project" value="UniProtKB-SubCell"/>
</dbReference>
<gene>
    <name evidence="7" type="ORF">FisN_3Hu508</name>
</gene>
<accession>A0A1Z5K673</accession>
<dbReference type="PANTHER" id="PTHR23354:SF62">
    <property type="entry name" value="MUSTARD, ISOFORM V"/>
    <property type="match status" value="1"/>
</dbReference>
<dbReference type="PANTHER" id="PTHR23354">
    <property type="entry name" value="NUCLEOLAR PROTEIN 7/ESTROGEN RECEPTOR COACTIVATOR-RELATED"/>
    <property type="match status" value="1"/>
</dbReference>
<organism evidence="7 8">
    <name type="scientific">Fistulifera solaris</name>
    <name type="common">Oleaginous diatom</name>
    <dbReference type="NCBI Taxonomy" id="1519565"/>
    <lineage>
        <taxon>Eukaryota</taxon>
        <taxon>Sar</taxon>
        <taxon>Stramenopiles</taxon>
        <taxon>Ochrophyta</taxon>
        <taxon>Bacillariophyta</taxon>
        <taxon>Bacillariophyceae</taxon>
        <taxon>Bacillariophycidae</taxon>
        <taxon>Naviculales</taxon>
        <taxon>Naviculaceae</taxon>
        <taxon>Fistulifera</taxon>
    </lineage>
</organism>
<dbReference type="Pfam" id="PF07534">
    <property type="entry name" value="TLD"/>
    <property type="match status" value="1"/>
</dbReference>
<protein>
    <recommendedName>
        <fullName evidence="4">Oxidation resistance protein 1</fullName>
    </recommendedName>
</protein>
<reference evidence="7 8" key="1">
    <citation type="journal article" date="2015" name="Plant Cell">
        <title>Oil accumulation by the oleaginous diatom Fistulifera solaris as revealed by the genome and transcriptome.</title>
        <authorList>
            <person name="Tanaka T."/>
            <person name="Maeda Y."/>
            <person name="Veluchamy A."/>
            <person name="Tanaka M."/>
            <person name="Abida H."/>
            <person name="Marechal E."/>
            <person name="Bowler C."/>
            <person name="Muto M."/>
            <person name="Sunaga Y."/>
            <person name="Tanaka M."/>
            <person name="Yoshino T."/>
            <person name="Taniguchi T."/>
            <person name="Fukuda Y."/>
            <person name="Nemoto M."/>
            <person name="Matsumoto M."/>
            <person name="Wong P.S."/>
            <person name="Aburatani S."/>
            <person name="Fujibuchi W."/>
        </authorList>
    </citation>
    <scope>NUCLEOTIDE SEQUENCE [LARGE SCALE GENOMIC DNA]</scope>
    <source>
        <strain evidence="7 8">JPCC DA0580</strain>
    </source>
</reference>
<evidence type="ECO:0000313" key="8">
    <source>
        <dbReference type="Proteomes" id="UP000198406"/>
    </source>
</evidence>
<dbReference type="SMART" id="SM00584">
    <property type="entry name" value="TLDc"/>
    <property type="match status" value="1"/>
</dbReference>
<evidence type="ECO:0000256" key="3">
    <source>
        <dbReference type="ARBA" id="ARBA00023128"/>
    </source>
</evidence>
<dbReference type="PROSITE" id="PS51886">
    <property type="entry name" value="TLDC"/>
    <property type="match status" value="1"/>
</dbReference>